<gene>
    <name evidence="13" type="primary">rseP</name>
    <name evidence="13" type="ORF">GWK41_09045</name>
</gene>
<keyword evidence="11" id="KW-0479">Metal-binding</keyword>
<dbReference type="InterPro" id="IPR036034">
    <property type="entry name" value="PDZ_sf"/>
</dbReference>
<dbReference type="Gene3D" id="2.30.42.10">
    <property type="match status" value="2"/>
</dbReference>
<dbReference type="CDD" id="cd23081">
    <property type="entry name" value="cpPDZ_EcRseP-like"/>
    <property type="match status" value="2"/>
</dbReference>
<comment type="similarity">
    <text evidence="3 11">Belongs to the peptidase M50B family.</text>
</comment>
<dbReference type="PROSITE" id="PS50106">
    <property type="entry name" value="PDZ"/>
    <property type="match status" value="1"/>
</dbReference>
<name>A0ABS1GJU9_9AQUI</name>
<feature type="transmembrane region" description="Helical" evidence="11">
    <location>
        <begin position="384"/>
        <end position="406"/>
    </location>
</feature>
<evidence type="ECO:0000256" key="9">
    <source>
        <dbReference type="ARBA" id="ARBA00023049"/>
    </source>
</evidence>
<sequence length="444" mass="49417">MLSLIAFLIMIGVLITIHEFGHFIFARMFGVRVEVFSIGFGPPILRWKGKETIYQIAAVPLGGYVKMYGEDSMTEPIQGESEKEAYTDPRSFAAKPRWQKILIAFAGPLFNIILAVILVAAAYMVGVFEPKYMKEPVVVGYIQKGSIAERAGIKPFDRIVAVDGKPVKNWKQFTVEITMKAGMTVNVEIERGRKKELLTLNIPPDITKKSIGISPLVPPKLGKIMPGSPAEKAGLKEGDTVVAINGKPVRSWFEIVEVLSKIKESKSVNLLIKRDGKVFTVNVVPEYNKELKKYVIGISPAYDTEIKRYGFLEAFEKSVQKNWEMSVLLYNFLKDIVTGQMSLQEVKNNLGGPISIAKYSGGALESGLGNYLFFTGFISLQLGYLNLLPIPVLDGGLILILLIEMIIRRPLPEKAKEYLAYLGFALIGTLMIFAIFNDILRVLQ</sequence>
<keyword evidence="10 11" id="KW-0472">Membrane</keyword>
<dbReference type="InterPro" id="IPR001478">
    <property type="entry name" value="PDZ"/>
</dbReference>
<evidence type="ECO:0000256" key="7">
    <source>
        <dbReference type="ARBA" id="ARBA00022833"/>
    </source>
</evidence>
<evidence type="ECO:0000256" key="11">
    <source>
        <dbReference type="RuleBase" id="RU362031"/>
    </source>
</evidence>
<dbReference type="NCBIfam" id="TIGR00054">
    <property type="entry name" value="RIP metalloprotease RseP"/>
    <property type="match status" value="1"/>
</dbReference>
<keyword evidence="5 11" id="KW-0812">Transmembrane</keyword>
<evidence type="ECO:0000256" key="3">
    <source>
        <dbReference type="ARBA" id="ARBA00007931"/>
    </source>
</evidence>
<keyword evidence="7 11" id="KW-0862">Zinc</keyword>
<keyword evidence="14" id="KW-1185">Reference proteome</keyword>
<dbReference type="InterPro" id="IPR041489">
    <property type="entry name" value="PDZ_6"/>
</dbReference>
<dbReference type="Pfam" id="PF02163">
    <property type="entry name" value="Peptidase_M50"/>
    <property type="match status" value="1"/>
</dbReference>
<dbReference type="PANTHER" id="PTHR42837">
    <property type="entry name" value="REGULATOR OF SIGMA-E PROTEASE RSEP"/>
    <property type="match status" value="1"/>
</dbReference>
<dbReference type="InterPro" id="IPR008915">
    <property type="entry name" value="Peptidase_M50"/>
</dbReference>
<dbReference type="EMBL" id="JAACYA010000002">
    <property type="protein sequence ID" value="MBK3333214.1"/>
    <property type="molecule type" value="Genomic_DNA"/>
</dbReference>
<protein>
    <recommendedName>
        <fullName evidence="11">Zinc metalloprotease</fullName>
        <ecNumber evidence="11">3.4.24.-</ecNumber>
    </recommendedName>
</protein>
<evidence type="ECO:0000256" key="6">
    <source>
        <dbReference type="ARBA" id="ARBA00022801"/>
    </source>
</evidence>
<comment type="subcellular location">
    <subcellularLocation>
        <location evidence="2">Membrane</location>
        <topology evidence="2">Multi-pass membrane protein</topology>
    </subcellularLocation>
</comment>
<feature type="transmembrane region" description="Helical" evidence="11">
    <location>
        <begin position="418"/>
        <end position="436"/>
    </location>
</feature>
<feature type="transmembrane region" description="Helical" evidence="11">
    <location>
        <begin position="101"/>
        <end position="125"/>
    </location>
</feature>
<keyword evidence="4" id="KW-0645">Protease</keyword>
<organism evidence="13 14">
    <name type="scientific">Persephonella atlantica</name>
    <dbReference type="NCBI Taxonomy" id="2699429"/>
    <lineage>
        <taxon>Bacteria</taxon>
        <taxon>Pseudomonadati</taxon>
        <taxon>Aquificota</taxon>
        <taxon>Aquificia</taxon>
        <taxon>Aquificales</taxon>
        <taxon>Hydrogenothermaceae</taxon>
        <taxon>Persephonella</taxon>
    </lineage>
</organism>
<evidence type="ECO:0000259" key="12">
    <source>
        <dbReference type="PROSITE" id="PS50106"/>
    </source>
</evidence>
<evidence type="ECO:0000256" key="2">
    <source>
        <dbReference type="ARBA" id="ARBA00004141"/>
    </source>
</evidence>
<dbReference type="InterPro" id="IPR004387">
    <property type="entry name" value="Pept_M50_Zn"/>
</dbReference>
<feature type="transmembrane region" description="Helical" evidence="11">
    <location>
        <begin position="6"/>
        <end position="25"/>
    </location>
</feature>
<reference evidence="13 14" key="1">
    <citation type="journal article" date="2021" name="Syst. Appl. Microbiol.">
        <title>Persephonella atlantica sp. nov.: How to adapt to physico-chemical gradients in high temperature hydrothermal habitats.</title>
        <authorList>
            <person name="Francois D.X."/>
            <person name="Godfroy A."/>
            <person name="Mathien C."/>
            <person name="Aube J."/>
            <person name="Cathalot C."/>
            <person name="Lesongeur F."/>
            <person name="L'Haridon S."/>
            <person name="Philippon X."/>
            <person name="Roussel E.G."/>
        </authorList>
    </citation>
    <scope>NUCLEOTIDE SEQUENCE [LARGE SCALE GENOMIC DNA]</scope>
    <source>
        <strain evidence="13 14">MO1340</strain>
    </source>
</reference>
<keyword evidence="9 11" id="KW-0482">Metalloprotease</keyword>
<evidence type="ECO:0000313" key="14">
    <source>
        <dbReference type="Proteomes" id="UP000772812"/>
    </source>
</evidence>
<accession>A0ABS1GJU9</accession>
<evidence type="ECO:0000256" key="8">
    <source>
        <dbReference type="ARBA" id="ARBA00022989"/>
    </source>
</evidence>
<comment type="caution">
    <text evidence="13">The sequence shown here is derived from an EMBL/GenBank/DDBJ whole genome shotgun (WGS) entry which is preliminary data.</text>
</comment>
<dbReference type="EC" id="3.4.24.-" evidence="11"/>
<evidence type="ECO:0000313" key="13">
    <source>
        <dbReference type="EMBL" id="MBK3333214.1"/>
    </source>
</evidence>
<evidence type="ECO:0000256" key="1">
    <source>
        <dbReference type="ARBA" id="ARBA00001947"/>
    </source>
</evidence>
<dbReference type="GO" id="GO:0008237">
    <property type="term" value="F:metallopeptidase activity"/>
    <property type="evidence" value="ECO:0007669"/>
    <property type="project" value="UniProtKB-KW"/>
</dbReference>
<dbReference type="CDD" id="cd06163">
    <property type="entry name" value="S2P-M50_PDZ_RseP-like"/>
    <property type="match status" value="1"/>
</dbReference>
<dbReference type="Proteomes" id="UP000772812">
    <property type="component" value="Unassembled WGS sequence"/>
</dbReference>
<evidence type="ECO:0000256" key="5">
    <source>
        <dbReference type="ARBA" id="ARBA00022692"/>
    </source>
</evidence>
<feature type="domain" description="PDZ" evidence="12">
    <location>
        <begin position="186"/>
        <end position="251"/>
    </location>
</feature>
<keyword evidence="6 11" id="KW-0378">Hydrolase</keyword>
<dbReference type="SUPFAM" id="SSF50156">
    <property type="entry name" value="PDZ domain-like"/>
    <property type="match status" value="2"/>
</dbReference>
<evidence type="ECO:0000256" key="10">
    <source>
        <dbReference type="ARBA" id="ARBA00023136"/>
    </source>
</evidence>
<evidence type="ECO:0000256" key="4">
    <source>
        <dbReference type="ARBA" id="ARBA00022670"/>
    </source>
</evidence>
<comment type="cofactor">
    <cofactor evidence="1 11">
        <name>Zn(2+)</name>
        <dbReference type="ChEBI" id="CHEBI:29105"/>
    </cofactor>
</comment>
<dbReference type="PANTHER" id="PTHR42837:SF2">
    <property type="entry name" value="MEMBRANE METALLOPROTEASE ARASP2, CHLOROPLASTIC-RELATED"/>
    <property type="match status" value="1"/>
</dbReference>
<dbReference type="RefSeq" id="WP_200674692.1">
    <property type="nucleotide sequence ID" value="NZ_JAACYA010000002.1"/>
</dbReference>
<dbReference type="SMART" id="SM00228">
    <property type="entry name" value="PDZ"/>
    <property type="match status" value="2"/>
</dbReference>
<keyword evidence="8 11" id="KW-1133">Transmembrane helix</keyword>
<dbReference type="Pfam" id="PF17820">
    <property type="entry name" value="PDZ_6"/>
    <property type="match status" value="2"/>
</dbReference>
<proteinExistence type="inferred from homology"/>